<gene>
    <name evidence="2" type="ORF">ELQ90_00940</name>
</gene>
<organism evidence="2 3">
    <name type="scientific">Labedella phragmitis</name>
    <dbReference type="NCBI Taxonomy" id="2498849"/>
    <lineage>
        <taxon>Bacteria</taxon>
        <taxon>Bacillati</taxon>
        <taxon>Actinomycetota</taxon>
        <taxon>Actinomycetes</taxon>
        <taxon>Micrococcales</taxon>
        <taxon>Microbacteriaceae</taxon>
        <taxon>Labedella</taxon>
    </lineage>
</organism>
<protein>
    <submittedName>
        <fullName evidence="2">Uncharacterized protein</fullName>
    </submittedName>
</protein>
<evidence type="ECO:0000313" key="2">
    <source>
        <dbReference type="EMBL" id="RWZ52556.1"/>
    </source>
</evidence>
<sequence length="197" mass="19517">MTAENANPRPDDPAAGGHESRPEGVATSVGAESPRAPIADIGDPAFSGADVYTGADVFEAPTPYEGAAVFEGEPALGVADAYEGQSAPDVLGAYEPAGVYTPAVTPVAAEQIVPTGATPSSDSSQPARVGPIGVYVPEDVPAAALPQDDIARSESAQADAAAPTADPLPPAAVDPETGEPSLPGDTDAGPSAVRFDD</sequence>
<feature type="compositionally biased region" description="Polar residues" evidence="1">
    <location>
        <begin position="117"/>
        <end position="126"/>
    </location>
</feature>
<keyword evidence="3" id="KW-1185">Reference proteome</keyword>
<evidence type="ECO:0000256" key="1">
    <source>
        <dbReference type="SAM" id="MobiDB-lite"/>
    </source>
</evidence>
<dbReference type="Proteomes" id="UP000288547">
    <property type="component" value="Unassembled WGS sequence"/>
</dbReference>
<dbReference type="RefSeq" id="WP_128493399.1">
    <property type="nucleotide sequence ID" value="NZ_RZNB01000001.1"/>
</dbReference>
<dbReference type="EMBL" id="RZNB01000001">
    <property type="protein sequence ID" value="RWZ52556.1"/>
    <property type="molecule type" value="Genomic_DNA"/>
</dbReference>
<dbReference type="AlphaFoldDB" id="A0A444PXF5"/>
<comment type="caution">
    <text evidence="2">The sequence shown here is derived from an EMBL/GenBank/DDBJ whole genome shotgun (WGS) entry which is preliminary data.</text>
</comment>
<proteinExistence type="predicted"/>
<dbReference type="OrthoDB" id="5116773at2"/>
<reference evidence="2 3" key="1">
    <citation type="submission" date="2018-12" db="EMBL/GenBank/DDBJ databases">
        <authorList>
            <person name="Li F."/>
        </authorList>
    </citation>
    <scope>NUCLEOTIDE SEQUENCE [LARGE SCALE GENOMIC DNA]</scope>
    <source>
        <strain evidence="2 3">11W25H-1</strain>
    </source>
</reference>
<feature type="region of interest" description="Disordered" evidence="1">
    <location>
        <begin position="1"/>
        <end position="42"/>
    </location>
</feature>
<name>A0A444PXF5_9MICO</name>
<feature type="region of interest" description="Disordered" evidence="1">
    <location>
        <begin position="113"/>
        <end position="197"/>
    </location>
</feature>
<feature type="compositionally biased region" description="Low complexity" evidence="1">
    <location>
        <begin position="156"/>
        <end position="165"/>
    </location>
</feature>
<accession>A0A444PXF5</accession>
<evidence type="ECO:0000313" key="3">
    <source>
        <dbReference type="Proteomes" id="UP000288547"/>
    </source>
</evidence>